<evidence type="ECO:0000313" key="5">
    <source>
        <dbReference type="Proteomes" id="UP000594263"/>
    </source>
</evidence>
<dbReference type="InterPro" id="IPR023621">
    <property type="entry name" value="Ribosomal_eL31_dom_sf"/>
</dbReference>
<dbReference type="InterPro" id="IPR000054">
    <property type="entry name" value="Ribosomal_eL31"/>
</dbReference>
<evidence type="ECO:0000256" key="2">
    <source>
        <dbReference type="ARBA" id="ARBA00022980"/>
    </source>
</evidence>
<evidence type="ECO:0000313" key="4">
    <source>
        <dbReference type="EnsemblPlants" id="Kaladp0043s0034.1.v1.1.CDS.1"/>
    </source>
</evidence>
<sequence>MGDITFKKKAPNAIRRNEEIKHGGKECDSGCQLNKQICVAEGSKLRNVSRRIGVGIAHKRNDDEDGKEELYSLVTVPDKGWWLIWAPWSLKKNN</sequence>
<dbReference type="Gramene" id="Kaladp0043s0034.1.v1.1">
    <property type="protein sequence ID" value="Kaladp0043s0034.1.v1.1.CDS.1"/>
    <property type="gene ID" value="Kaladp0043s0034.v1.1"/>
</dbReference>
<protein>
    <submittedName>
        <fullName evidence="4">Uncharacterized protein</fullName>
    </submittedName>
</protein>
<dbReference type="GO" id="GO:0005840">
    <property type="term" value="C:ribosome"/>
    <property type="evidence" value="ECO:0007669"/>
    <property type="project" value="UniProtKB-KW"/>
</dbReference>
<keyword evidence="2" id="KW-0689">Ribosomal protein</keyword>
<dbReference type="GO" id="GO:0006412">
    <property type="term" value="P:translation"/>
    <property type="evidence" value="ECO:0007669"/>
    <property type="project" value="InterPro"/>
</dbReference>
<accession>A0A7N0TR87</accession>
<reference evidence="4" key="1">
    <citation type="submission" date="2021-01" db="UniProtKB">
        <authorList>
            <consortium name="EnsemblPlants"/>
        </authorList>
    </citation>
    <scope>IDENTIFICATION</scope>
</reference>
<dbReference type="AlphaFoldDB" id="A0A7N0TR87"/>
<dbReference type="Pfam" id="PF01198">
    <property type="entry name" value="Ribosomal_L31e"/>
    <property type="match status" value="1"/>
</dbReference>
<dbReference type="GO" id="GO:1990904">
    <property type="term" value="C:ribonucleoprotein complex"/>
    <property type="evidence" value="ECO:0007669"/>
    <property type="project" value="UniProtKB-KW"/>
</dbReference>
<name>A0A7N0TR87_KALFE</name>
<comment type="similarity">
    <text evidence="1">Belongs to the eukaryotic ribosomal protein eL31 family.</text>
</comment>
<evidence type="ECO:0000256" key="1">
    <source>
        <dbReference type="ARBA" id="ARBA00010808"/>
    </source>
</evidence>
<organism evidence="4 5">
    <name type="scientific">Kalanchoe fedtschenkoi</name>
    <name type="common">Lavender scallops</name>
    <name type="synonym">South American air plant</name>
    <dbReference type="NCBI Taxonomy" id="63787"/>
    <lineage>
        <taxon>Eukaryota</taxon>
        <taxon>Viridiplantae</taxon>
        <taxon>Streptophyta</taxon>
        <taxon>Embryophyta</taxon>
        <taxon>Tracheophyta</taxon>
        <taxon>Spermatophyta</taxon>
        <taxon>Magnoliopsida</taxon>
        <taxon>eudicotyledons</taxon>
        <taxon>Gunneridae</taxon>
        <taxon>Pentapetalae</taxon>
        <taxon>Saxifragales</taxon>
        <taxon>Crassulaceae</taxon>
        <taxon>Kalanchoe</taxon>
    </lineage>
</organism>
<dbReference type="EnsemblPlants" id="Kaladp0043s0034.1.v1.1">
    <property type="protein sequence ID" value="Kaladp0043s0034.1.v1.1.CDS.1"/>
    <property type="gene ID" value="Kaladp0043s0034.v1.1"/>
</dbReference>
<dbReference type="Gene3D" id="3.10.440.10">
    <property type="match status" value="1"/>
</dbReference>
<keyword evidence="3" id="KW-0687">Ribonucleoprotein</keyword>
<proteinExistence type="inferred from homology"/>
<dbReference type="GO" id="GO:0003735">
    <property type="term" value="F:structural constituent of ribosome"/>
    <property type="evidence" value="ECO:0007669"/>
    <property type="project" value="InterPro"/>
</dbReference>
<keyword evidence="5" id="KW-1185">Reference proteome</keyword>
<evidence type="ECO:0000256" key="3">
    <source>
        <dbReference type="ARBA" id="ARBA00023274"/>
    </source>
</evidence>
<dbReference type="Proteomes" id="UP000594263">
    <property type="component" value="Unplaced"/>
</dbReference>